<name>A0AAN2AAH5_RHIRH</name>
<dbReference type="AlphaFoldDB" id="A0AAN2AAH5"/>
<dbReference type="Proteomes" id="UP000528185">
    <property type="component" value="Unassembled WGS sequence"/>
</dbReference>
<reference evidence="1 2" key="1">
    <citation type="submission" date="2020-06" db="EMBL/GenBank/DDBJ databases">
        <authorList>
            <person name="De Coninck B."/>
            <person name="Ibrahim H."/>
        </authorList>
    </citation>
    <scope>NUCLEOTIDE SEQUENCE [LARGE SCALE GENOMIC DNA]</scope>
    <source>
        <strain evidence="1">Ag_rhizogenes_K599</strain>
    </source>
</reference>
<evidence type="ECO:0000313" key="2">
    <source>
        <dbReference type="Proteomes" id="UP000528185"/>
    </source>
</evidence>
<sequence>MPETQCGYRPVVEPRLGTREAANAATDIAPFANNMTYQFMLIAKIVIKRNIRLRGSSGTSARTAR</sequence>
<gene>
    <name evidence="1" type="ORF">AGRHK599_LOCUS4751</name>
</gene>
<organism evidence="1 2">
    <name type="scientific">Rhizobium rhizogenes</name>
    <name type="common">Agrobacterium rhizogenes</name>
    <dbReference type="NCBI Taxonomy" id="359"/>
    <lineage>
        <taxon>Bacteria</taxon>
        <taxon>Pseudomonadati</taxon>
        <taxon>Pseudomonadota</taxon>
        <taxon>Alphaproteobacteria</taxon>
        <taxon>Hyphomicrobiales</taxon>
        <taxon>Rhizobiaceae</taxon>
        <taxon>Rhizobium/Agrobacterium group</taxon>
        <taxon>Rhizobium</taxon>
    </lineage>
</organism>
<protein>
    <submittedName>
        <fullName evidence="1">Uncharacterized protein</fullName>
    </submittedName>
</protein>
<accession>A0AAN2AAH5</accession>
<dbReference type="EMBL" id="CAICSX020000002">
    <property type="protein sequence ID" value="CAD0216488.1"/>
    <property type="molecule type" value="Genomic_DNA"/>
</dbReference>
<proteinExistence type="predicted"/>
<evidence type="ECO:0000313" key="1">
    <source>
        <dbReference type="EMBL" id="CAD0216488.1"/>
    </source>
</evidence>
<comment type="caution">
    <text evidence="1">The sequence shown here is derived from an EMBL/GenBank/DDBJ whole genome shotgun (WGS) entry which is preliminary data.</text>
</comment>